<dbReference type="Proteomes" id="UP000281118">
    <property type="component" value="Unassembled WGS sequence"/>
</dbReference>
<comment type="caution">
    <text evidence="1">The sequence shown here is derived from an EMBL/GenBank/DDBJ whole genome shotgun (WGS) entry which is preliminary data.</text>
</comment>
<sequence length="173" mass="20073">MREFTGGFFHEEKHLLSSNKYSSHANNPIRKKSLFLIVGFLLSGCSQPLDRGRDISAEKKVISKIAKRPSNIQKISDIVGNDVVKICLQGRYTPKEEVFEKAVGRPVENYEYFGEKRWIVWWIFDKEDRSYQVIIPEEFATISRSSNGICHPSKEFIYFEDSKESLIYKIGNK</sequence>
<dbReference type="RefSeq" id="WP_126026009.1">
    <property type="nucleotide sequence ID" value="NZ_RXFT01000031.1"/>
</dbReference>
<name>A0A433MVS1_9BURK</name>
<evidence type="ECO:0000313" key="2">
    <source>
        <dbReference type="Proteomes" id="UP000281118"/>
    </source>
</evidence>
<protein>
    <submittedName>
        <fullName evidence="1">Uncharacterized protein</fullName>
    </submittedName>
</protein>
<organism evidence="1 2">
    <name type="scientific">Variovorax guangxiensis</name>
    <dbReference type="NCBI Taxonomy" id="1775474"/>
    <lineage>
        <taxon>Bacteria</taxon>
        <taxon>Pseudomonadati</taxon>
        <taxon>Pseudomonadota</taxon>
        <taxon>Betaproteobacteria</taxon>
        <taxon>Burkholderiales</taxon>
        <taxon>Comamonadaceae</taxon>
        <taxon>Variovorax</taxon>
    </lineage>
</organism>
<dbReference type="OrthoDB" id="9771859at2"/>
<reference evidence="1 2" key="1">
    <citation type="submission" date="2018-12" db="EMBL/GenBank/DDBJ databases">
        <title>The genome sequences of Variovorax guangxiensis DSM 27352.</title>
        <authorList>
            <person name="Gao J."/>
            <person name="Sun J."/>
        </authorList>
    </citation>
    <scope>NUCLEOTIDE SEQUENCE [LARGE SCALE GENOMIC DNA]</scope>
    <source>
        <strain evidence="1 2">DSM 27352</strain>
    </source>
</reference>
<accession>A0A433MVS1</accession>
<dbReference type="EMBL" id="RXFT01000031">
    <property type="protein sequence ID" value="RUR71955.1"/>
    <property type="molecule type" value="Genomic_DNA"/>
</dbReference>
<dbReference type="AlphaFoldDB" id="A0A433MVS1"/>
<proteinExistence type="predicted"/>
<gene>
    <name evidence="1" type="ORF">EJP67_33430</name>
</gene>
<evidence type="ECO:0000313" key="1">
    <source>
        <dbReference type="EMBL" id="RUR71955.1"/>
    </source>
</evidence>